<evidence type="ECO:0000259" key="1">
    <source>
        <dbReference type="Pfam" id="PF25183"/>
    </source>
</evidence>
<dbReference type="AlphaFoldDB" id="E6QN54"/>
<comment type="caution">
    <text evidence="2">The sequence shown here is derived from an EMBL/GenBank/DDBJ whole genome shotgun (WGS) entry which is preliminary data.</text>
</comment>
<dbReference type="Pfam" id="PF13620">
    <property type="entry name" value="CarboxypepD_reg"/>
    <property type="match status" value="1"/>
</dbReference>
<gene>
    <name evidence="2" type="ORF">CARN6_2163</name>
</gene>
<dbReference type="Gene3D" id="2.60.40.1120">
    <property type="entry name" value="Carboxypeptidase-like, regulatory domain"/>
    <property type="match status" value="1"/>
</dbReference>
<reference evidence="2" key="1">
    <citation type="submission" date="2009-10" db="EMBL/GenBank/DDBJ databases">
        <title>Diversity of trophic interactions inside an arsenic-rich microbial ecosystem.</title>
        <authorList>
            <person name="Bertin P.N."/>
            <person name="Heinrich-Salmeron A."/>
            <person name="Pelletier E."/>
            <person name="Goulhen-Chollet F."/>
            <person name="Arsene-Ploetze F."/>
            <person name="Gallien S."/>
            <person name="Calteau A."/>
            <person name="Vallenet D."/>
            <person name="Casiot C."/>
            <person name="Chane-Woon-Ming B."/>
            <person name="Giloteaux L."/>
            <person name="Barakat M."/>
            <person name="Bonnefoy V."/>
            <person name="Bruneel O."/>
            <person name="Chandler M."/>
            <person name="Cleiss J."/>
            <person name="Duran R."/>
            <person name="Elbaz-Poulichet F."/>
            <person name="Fonknechten N."/>
            <person name="Lauga B."/>
            <person name="Mornico D."/>
            <person name="Ortet P."/>
            <person name="Schaeffer C."/>
            <person name="Siguier P."/>
            <person name="Alexander Thil Smith A."/>
            <person name="Van Dorsselaer A."/>
            <person name="Weissenbach J."/>
            <person name="Medigue C."/>
            <person name="Le Paslier D."/>
        </authorList>
    </citation>
    <scope>NUCLEOTIDE SEQUENCE</scope>
</reference>
<proteinExistence type="predicted"/>
<sequence>MTRCYVVFLCLLLAVAAHAQVNFANLHGVVLDPQHKSISNATVVLTATETGATRYVVTNSDGLYEAPTVASGTYTISVAVPGFAPLSQTLTLEVGQNLDLDFHLQVASVAQSVSVQGGSVAMDSTTTGVGEVVEPKSIQDLPMDGRMILNLVTTVPGAHMGAGAQTGVGNPRYWRPEQDSAFSIGGNRPNANYFLLDGAVNTDPTFWTQNISLSLDAIQEFRVDVSSYTASESGGGGGQINIVTRSGTRQFHGTLYDYVRNGVLDANTFEQMGSNNYLVQNQFGGSLGGPVVRARQTFFFINYEGYDHVQTDTQIETVPTLAEINGDFSQSGVDIYDPSSATSSGGTVVRSQFPGNKIPVGRLNSVPVQFMTQYLPRPNMGMPGVDSNNYMDVRDETQSWNQGTFRVDHNFHGGDLLFARYSGSSETGFSPINLPGFGVYNNNLSQQAVGSWTHTFTPAILNTATIAASRLSMFAQSQNDNVNNIVGQLGIQGVGFGGQGAWGAPWFTVQGYSGFGDSFANTPGHEWDTTYEGRDTLFWQRGRHDFQFGASYRRYLWPMQGFFQNRGFYQFTNGYTSRTASNDGTGSAMASFLLGLPVVRQRQAGIPAMDLRGWFADGYVQDQWRIATNTTINYGLRYEYTSPLWDAHYTNSNLDISSGTPVAFIGGQGKYPNSLTFSNKLDFAPRFGIAQSIPRLGMIVRGAYGIFDTPVDYTTWCDARHNAPLVFPETNQGDNYTPNPAIAGFNFAPAVLGKTVVSFASFSLHPSPQYVEQWNVAIEKSLGSAMSVEVGYLGANGLHLMRAILINNALPGPGVVEPRRPFQHISFANGTTIPSNIEGTPINIASLTFPVSAIYRLENTAKSWYNAGYINLRRRYNNGFSILANYTFSKNLDTAPDFRSPNNEAAIPQNDNNLAAEKGPAGEDMRQHFALSAVYAGPAYMRSNWTRVVTEDWMFSAIWKVMSGNPFTVSVFGDTANAGTILGQNPIRANATGKPIFGAGTQNAAHWINSAAFASPAPYTFGDVGRNSVYGPGMQTMDLSAQRTLPIHRQMAFLARGDFFNSFNHTNLGSPDGYVNTPQFGSITMAMTPGREIQLSGRIQF</sequence>
<dbReference type="EMBL" id="CABQ01000247">
    <property type="protein sequence ID" value="CBI08675.1"/>
    <property type="molecule type" value="Genomic_DNA"/>
</dbReference>
<dbReference type="SUPFAM" id="SSF49464">
    <property type="entry name" value="Carboxypeptidase regulatory domain-like"/>
    <property type="match status" value="1"/>
</dbReference>
<feature type="domain" description="TonB-dependent transporter Oar-like beta-barrel" evidence="1">
    <location>
        <begin position="243"/>
        <end position="1094"/>
    </location>
</feature>
<organism evidence="2">
    <name type="scientific">mine drainage metagenome</name>
    <dbReference type="NCBI Taxonomy" id="410659"/>
    <lineage>
        <taxon>unclassified sequences</taxon>
        <taxon>metagenomes</taxon>
        <taxon>ecological metagenomes</taxon>
    </lineage>
</organism>
<dbReference type="Pfam" id="PF25183">
    <property type="entry name" value="OMP_b-brl_4"/>
    <property type="match status" value="1"/>
</dbReference>
<keyword evidence="2" id="KW-0675">Receptor</keyword>
<dbReference type="InterPro" id="IPR008969">
    <property type="entry name" value="CarboxyPept-like_regulatory"/>
</dbReference>
<accession>E6QN54</accession>
<name>E6QN54_9ZZZZ</name>
<evidence type="ECO:0000313" key="2">
    <source>
        <dbReference type="EMBL" id="CBI08675.1"/>
    </source>
</evidence>
<dbReference type="InterPro" id="IPR057601">
    <property type="entry name" value="Oar-like_b-barrel"/>
</dbReference>
<dbReference type="SUPFAM" id="SSF56935">
    <property type="entry name" value="Porins"/>
    <property type="match status" value="1"/>
</dbReference>
<protein>
    <submittedName>
        <fullName evidence="2">Putative TonB-dependent receptor</fullName>
    </submittedName>
</protein>